<reference evidence="1 2" key="1">
    <citation type="submission" date="2023-10" db="EMBL/GenBank/DDBJ databases">
        <title>Chromosome-scale genome assembly provides insights into flower coloration mechanisms of Canna indica.</title>
        <authorList>
            <person name="Li C."/>
        </authorList>
    </citation>
    <scope>NUCLEOTIDE SEQUENCE [LARGE SCALE GENOMIC DNA]</scope>
    <source>
        <tissue evidence="1">Flower</tissue>
    </source>
</reference>
<evidence type="ECO:0000313" key="1">
    <source>
        <dbReference type="EMBL" id="WOL04857.1"/>
    </source>
</evidence>
<dbReference type="InterPro" id="IPR053284">
    <property type="entry name" value="RGS1-HXK1_interactor"/>
</dbReference>
<dbReference type="EMBL" id="CP136893">
    <property type="protein sequence ID" value="WOL04857.1"/>
    <property type="molecule type" value="Genomic_DNA"/>
</dbReference>
<keyword evidence="2" id="KW-1185">Reference proteome</keyword>
<proteinExistence type="predicted"/>
<protein>
    <submittedName>
        <fullName evidence="1">Uncharacterized protein</fullName>
    </submittedName>
</protein>
<accession>A0AAQ3KAH2</accession>
<dbReference type="PANTHER" id="PTHR34554:SF2">
    <property type="entry name" value="RGS1-HXK1-INTERACTING PROTEIN 1"/>
    <property type="match status" value="1"/>
</dbReference>
<dbReference type="Proteomes" id="UP001327560">
    <property type="component" value="Chromosome 4"/>
</dbReference>
<evidence type="ECO:0000313" key="2">
    <source>
        <dbReference type="Proteomes" id="UP001327560"/>
    </source>
</evidence>
<dbReference type="AlphaFoldDB" id="A0AAQ3KAH2"/>
<sequence>MVLPRRTNRECQSDVFGIPKVNKNMLTKISFGEDDLKRGSTKVRAAGHEIQRLSKYIYKIESQVADLMEDLRAMPGRTALELRAEVASMTSDLKKKRLQRNEMVTKISELGIRV</sequence>
<organism evidence="1 2">
    <name type="scientific">Canna indica</name>
    <name type="common">Indian-shot</name>
    <dbReference type="NCBI Taxonomy" id="4628"/>
    <lineage>
        <taxon>Eukaryota</taxon>
        <taxon>Viridiplantae</taxon>
        <taxon>Streptophyta</taxon>
        <taxon>Embryophyta</taxon>
        <taxon>Tracheophyta</taxon>
        <taxon>Spermatophyta</taxon>
        <taxon>Magnoliopsida</taxon>
        <taxon>Liliopsida</taxon>
        <taxon>Zingiberales</taxon>
        <taxon>Cannaceae</taxon>
        <taxon>Canna</taxon>
    </lineage>
</organism>
<dbReference type="PANTHER" id="PTHR34554">
    <property type="entry name" value="RGS1-HXK1-INTERACTING PROTEIN 1"/>
    <property type="match status" value="1"/>
</dbReference>
<gene>
    <name evidence="1" type="ORF">Cni_G13579</name>
</gene>
<name>A0AAQ3KAH2_9LILI</name>